<organism evidence="1 2">
    <name type="scientific">Penstemon smallii</name>
    <dbReference type="NCBI Taxonomy" id="265156"/>
    <lineage>
        <taxon>Eukaryota</taxon>
        <taxon>Viridiplantae</taxon>
        <taxon>Streptophyta</taxon>
        <taxon>Embryophyta</taxon>
        <taxon>Tracheophyta</taxon>
        <taxon>Spermatophyta</taxon>
        <taxon>Magnoliopsida</taxon>
        <taxon>eudicotyledons</taxon>
        <taxon>Gunneridae</taxon>
        <taxon>Pentapetalae</taxon>
        <taxon>asterids</taxon>
        <taxon>lamiids</taxon>
        <taxon>Lamiales</taxon>
        <taxon>Plantaginaceae</taxon>
        <taxon>Cheloneae</taxon>
        <taxon>Penstemon</taxon>
    </lineage>
</organism>
<keyword evidence="2" id="KW-1185">Reference proteome</keyword>
<gene>
    <name evidence="1" type="ORF">ACJIZ3_006154</name>
</gene>
<reference evidence="1 2" key="1">
    <citation type="submission" date="2024-12" db="EMBL/GenBank/DDBJ databases">
        <title>The unique morphological basis and parallel evolutionary history of personate flowers in Penstemon.</title>
        <authorList>
            <person name="Depatie T.H."/>
            <person name="Wessinger C.A."/>
        </authorList>
    </citation>
    <scope>NUCLEOTIDE SEQUENCE [LARGE SCALE GENOMIC DNA]</scope>
    <source>
        <strain evidence="1">WTNN_2</strain>
        <tissue evidence="1">Leaf</tissue>
    </source>
</reference>
<dbReference type="AlphaFoldDB" id="A0ABD3S6V0"/>
<evidence type="ECO:0000313" key="1">
    <source>
        <dbReference type="EMBL" id="KAL3820249.1"/>
    </source>
</evidence>
<comment type="caution">
    <text evidence="1">The sequence shown here is derived from an EMBL/GenBank/DDBJ whole genome shotgun (WGS) entry which is preliminary data.</text>
</comment>
<dbReference type="Proteomes" id="UP001634393">
    <property type="component" value="Unassembled WGS sequence"/>
</dbReference>
<sequence>MDSEKKASLLANKRIQRASHLLPTVSSSSESVIPFARSAPHVLADVQVLRSLVLDDHARRSSRNEKAHARYATMNPNKKAELLAKQRHKHSLLRSSPNLVASRNNVPAPSIQSVSSSTSILFDLASSTLIPIVFSSSVCARGIDLQMLT</sequence>
<accession>A0ABD3S6V0</accession>
<proteinExistence type="predicted"/>
<evidence type="ECO:0000313" key="2">
    <source>
        <dbReference type="Proteomes" id="UP001634393"/>
    </source>
</evidence>
<name>A0ABD3S6V0_9LAMI</name>
<dbReference type="EMBL" id="JBJXBP010000007">
    <property type="protein sequence ID" value="KAL3820249.1"/>
    <property type="molecule type" value="Genomic_DNA"/>
</dbReference>
<protein>
    <submittedName>
        <fullName evidence="1">Uncharacterized protein</fullName>
    </submittedName>
</protein>